<feature type="transmembrane region" description="Helical" evidence="2">
    <location>
        <begin position="29"/>
        <end position="47"/>
    </location>
</feature>
<sequence>MKVHGPNRADRRPPKPSSTPFDRKYVSEAYLVGLPMCLVSLVILYLTDDHDLSSVFIISYVLYPFAKFFYDLVMGFWLGRKIKNASNWAIGSSLDQIQYAVYGFFVFFLSILLAPLGMLFLLARYLLRVYRVKKKNY</sequence>
<dbReference type="OrthoDB" id="2850020at2"/>
<evidence type="ECO:0000313" key="4">
    <source>
        <dbReference type="Proteomes" id="UP000198666"/>
    </source>
</evidence>
<accession>A0A1G6T7S8</accession>
<reference evidence="4" key="1">
    <citation type="submission" date="2016-10" db="EMBL/GenBank/DDBJ databases">
        <authorList>
            <person name="Varghese N."/>
            <person name="Submissions S."/>
        </authorList>
    </citation>
    <scope>NUCLEOTIDE SEQUENCE [LARGE SCALE GENOMIC DNA]</scope>
    <source>
        <strain evidence="4">DSM 21620</strain>
    </source>
</reference>
<feature type="region of interest" description="Disordered" evidence="1">
    <location>
        <begin position="1"/>
        <end position="20"/>
    </location>
</feature>
<gene>
    <name evidence="3" type="ORF">SAMN05421663_10865</name>
</gene>
<evidence type="ECO:0000313" key="3">
    <source>
        <dbReference type="EMBL" id="SDD24616.1"/>
    </source>
</evidence>
<dbReference type="RefSeq" id="WP_093727903.1">
    <property type="nucleotide sequence ID" value="NZ_FMZB01000008.1"/>
</dbReference>
<name>A0A1G6T7S8_9BACI</name>
<organism evidence="3 4">
    <name type="scientific">Terribacillus halophilus</name>
    <dbReference type="NCBI Taxonomy" id="361279"/>
    <lineage>
        <taxon>Bacteria</taxon>
        <taxon>Bacillati</taxon>
        <taxon>Bacillota</taxon>
        <taxon>Bacilli</taxon>
        <taxon>Bacillales</taxon>
        <taxon>Bacillaceae</taxon>
        <taxon>Terribacillus</taxon>
    </lineage>
</organism>
<dbReference type="STRING" id="361279.SAMN05421663_10865"/>
<dbReference type="Proteomes" id="UP000198666">
    <property type="component" value="Unassembled WGS sequence"/>
</dbReference>
<keyword evidence="4" id="KW-1185">Reference proteome</keyword>
<dbReference type="EMBL" id="FMZB01000008">
    <property type="protein sequence ID" value="SDD24616.1"/>
    <property type="molecule type" value="Genomic_DNA"/>
</dbReference>
<keyword evidence="2" id="KW-0472">Membrane</keyword>
<protein>
    <submittedName>
        <fullName evidence="3">Uncharacterized protein</fullName>
    </submittedName>
</protein>
<keyword evidence="2" id="KW-1133">Transmembrane helix</keyword>
<dbReference type="AlphaFoldDB" id="A0A1G6T7S8"/>
<feature type="transmembrane region" description="Helical" evidence="2">
    <location>
        <begin position="54"/>
        <end position="79"/>
    </location>
</feature>
<proteinExistence type="predicted"/>
<evidence type="ECO:0000256" key="1">
    <source>
        <dbReference type="SAM" id="MobiDB-lite"/>
    </source>
</evidence>
<feature type="transmembrane region" description="Helical" evidence="2">
    <location>
        <begin position="99"/>
        <end position="127"/>
    </location>
</feature>
<evidence type="ECO:0000256" key="2">
    <source>
        <dbReference type="SAM" id="Phobius"/>
    </source>
</evidence>
<keyword evidence="2" id="KW-0812">Transmembrane</keyword>